<dbReference type="InterPro" id="IPR036259">
    <property type="entry name" value="MFS_trans_sf"/>
</dbReference>
<proteinExistence type="predicted"/>
<keyword evidence="2 7" id="KW-0812">Transmembrane</keyword>
<feature type="transmembrane region" description="Helical" evidence="7">
    <location>
        <begin position="146"/>
        <end position="167"/>
    </location>
</feature>
<evidence type="ECO:0000256" key="1">
    <source>
        <dbReference type="ARBA" id="ARBA00004141"/>
    </source>
</evidence>
<dbReference type="PANTHER" id="PTHR23502">
    <property type="entry name" value="MAJOR FACILITATOR SUPERFAMILY"/>
    <property type="match status" value="1"/>
</dbReference>
<evidence type="ECO:0000256" key="5">
    <source>
        <dbReference type="ARBA" id="ARBA00023180"/>
    </source>
</evidence>
<keyword evidence="5" id="KW-0325">Glycoprotein</keyword>
<evidence type="ECO:0000256" key="6">
    <source>
        <dbReference type="SAM" id="MobiDB-lite"/>
    </source>
</evidence>
<keyword evidence="4 7" id="KW-0472">Membrane</keyword>
<dbReference type="PANTHER" id="PTHR23502:SF59">
    <property type="entry name" value="MULTIDRUG TRANSPORTER, PUTATIVE (AFU_ORTHOLOGUE AFUA_1G10370)-RELATED"/>
    <property type="match status" value="1"/>
</dbReference>
<dbReference type="Pfam" id="PF07690">
    <property type="entry name" value="MFS_1"/>
    <property type="match status" value="1"/>
</dbReference>
<name>A0ABR1I5Y9_9HYPO</name>
<dbReference type="Gene3D" id="1.20.1720.10">
    <property type="entry name" value="Multidrug resistance protein D"/>
    <property type="match status" value="1"/>
</dbReference>
<feature type="transmembrane region" description="Helical" evidence="7">
    <location>
        <begin position="49"/>
        <end position="69"/>
    </location>
</feature>
<dbReference type="SUPFAM" id="SSF103473">
    <property type="entry name" value="MFS general substrate transporter"/>
    <property type="match status" value="1"/>
</dbReference>
<keyword evidence="3 7" id="KW-1133">Transmembrane helix</keyword>
<keyword evidence="10" id="KW-1185">Reference proteome</keyword>
<evidence type="ECO:0000259" key="8">
    <source>
        <dbReference type="PROSITE" id="PS50850"/>
    </source>
</evidence>
<protein>
    <recommendedName>
        <fullName evidence="8">Major facilitator superfamily (MFS) profile domain-containing protein</fullName>
    </recommendedName>
</protein>
<accession>A0ABR1I5Y9</accession>
<dbReference type="PROSITE" id="PS50850">
    <property type="entry name" value="MFS"/>
    <property type="match status" value="1"/>
</dbReference>
<evidence type="ECO:0000256" key="2">
    <source>
        <dbReference type="ARBA" id="ARBA00022692"/>
    </source>
</evidence>
<feature type="transmembrane region" description="Helical" evidence="7">
    <location>
        <begin position="174"/>
        <end position="190"/>
    </location>
</feature>
<evidence type="ECO:0000256" key="3">
    <source>
        <dbReference type="ARBA" id="ARBA00022989"/>
    </source>
</evidence>
<dbReference type="Proteomes" id="UP001498421">
    <property type="component" value="Unassembled WGS sequence"/>
</dbReference>
<dbReference type="EMBL" id="JAZAVK010000044">
    <property type="protein sequence ID" value="KAK7428236.1"/>
    <property type="molecule type" value="Genomic_DNA"/>
</dbReference>
<reference evidence="9 10" key="1">
    <citation type="journal article" date="2025" name="Microbiol. Resour. Announc.">
        <title>Draft genome sequences for Neonectria magnoliae and Neonectria punicea, canker pathogens of Liriodendron tulipifera and Acer saccharum in West Virginia.</title>
        <authorList>
            <person name="Petronek H.M."/>
            <person name="Kasson M.T."/>
            <person name="Metheny A.M."/>
            <person name="Stauder C.M."/>
            <person name="Lovett B."/>
            <person name="Lynch S.C."/>
            <person name="Garnas J.R."/>
            <person name="Kasson L.R."/>
            <person name="Stajich J.E."/>
        </authorList>
    </citation>
    <scope>NUCLEOTIDE SEQUENCE [LARGE SCALE GENOMIC DNA]</scope>
    <source>
        <strain evidence="9 10">NRRL 64651</strain>
    </source>
</reference>
<feature type="domain" description="Major facilitator superfamily (MFS) profile" evidence="8">
    <location>
        <begin position="49"/>
        <end position="196"/>
    </location>
</feature>
<gene>
    <name evidence="9" type="ORF">QQZ08_005302</name>
</gene>
<evidence type="ECO:0000256" key="4">
    <source>
        <dbReference type="ARBA" id="ARBA00023136"/>
    </source>
</evidence>
<organism evidence="9 10">
    <name type="scientific">Neonectria magnoliae</name>
    <dbReference type="NCBI Taxonomy" id="2732573"/>
    <lineage>
        <taxon>Eukaryota</taxon>
        <taxon>Fungi</taxon>
        <taxon>Dikarya</taxon>
        <taxon>Ascomycota</taxon>
        <taxon>Pezizomycotina</taxon>
        <taxon>Sordariomycetes</taxon>
        <taxon>Hypocreomycetidae</taxon>
        <taxon>Hypocreales</taxon>
        <taxon>Nectriaceae</taxon>
        <taxon>Neonectria</taxon>
    </lineage>
</organism>
<sequence length="196" mass="20768">MDDVLRPKSEWSSVTTPNPSDGTLTNNIVQFDGPDDEGNPKNWPVRRKVTYTILYGLLTMGVTFSSAVYSTGVKQIAKEFGSSQDIANLGTSTLLIGFGTGPLLWAPMSEMFGRKVPVLMPYFLALVFTVGTTVATNITTVLTTRFFVGFFGSAPMVITGGVLGDLFDPQQRGLALVGYAGAVVGGPVFAGDGPNT</sequence>
<dbReference type="InterPro" id="IPR020846">
    <property type="entry name" value="MFS_dom"/>
</dbReference>
<evidence type="ECO:0000313" key="10">
    <source>
        <dbReference type="Proteomes" id="UP001498421"/>
    </source>
</evidence>
<evidence type="ECO:0000313" key="9">
    <source>
        <dbReference type="EMBL" id="KAK7428236.1"/>
    </source>
</evidence>
<feature type="transmembrane region" description="Helical" evidence="7">
    <location>
        <begin position="118"/>
        <end position="140"/>
    </location>
</feature>
<feature type="transmembrane region" description="Helical" evidence="7">
    <location>
        <begin position="89"/>
        <end position="106"/>
    </location>
</feature>
<feature type="compositionally biased region" description="Polar residues" evidence="6">
    <location>
        <begin position="10"/>
        <end position="26"/>
    </location>
</feature>
<comment type="caution">
    <text evidence="9">The sequence shown here is derived from an EMBL/GenBank/DDBJ whole genome shotgun (WGS) entry which is preliminary data.</text>
</comment>
<comment type="subcellular location">
    <subcellularLocation>
        <location evidence="1">Membrane</location>
        <topology evidence="1">Multi-pass membrane protein</topology>
    </subcellularLocation>
</comment>
<feature type="region of interest" description="Disordered" evidence="6">
    <location>
        <begin position="1"/>
        <end position="26"/>
    </location>
</feature>
<evidence type="ECO:0000256" key="7">
    <source>
        <dbReference type="SAM" id="Phobius"/>
    </source>
</evidence>
<dbReference type="InterPro" id="IPR011701">
    <property type="entry name" value="MFS"/>
</dbReference>